<dbReference type="PANTHER" id="PTHR30221:SF1">
    <property type="entry name" value="SMALL-CONDUCTANCE MECHANOSENSITIVE CHANNEL"/>
    <property type="match status" value="1"/>
</dbReference>
<dbReference type="RefSeq" id="WP_179293801.1">
    <property type="nucleotide sequence ID" value="NZ_FZMP01000044.1"/>
</dbReference>
<evidence type="ECO:0000313" key="3">
    <source>
        <dbReference type="EMBL" id="SNQ59848.1"/>
    </source>
</evidence>
<dbReference type="OrthoDB" id="268811at2157"/>
<proteinExistence type="predicted"/>
<dbReference type="AlphaFoldDB" id="A0A284VKR0"/>
<feature type="transmembrane region" description="Helical" evidence="2">
    <location>
        <begin position="109"/>
        <end position="132"/>
    </location>
</feature>
<feature type="transmembrane region" description="Helical" evidence="2">
    <location>
        <begin position="81"/>
        <end position="103"/>
    </location>
</feature>
<protein>
    <submittedName>
        <fullName evidence="3">Conserved TM helix repeat-containing protein</fullName>
    </submittedName>
</protein>
<keyword evidence="2" id="KW-0472">Membrane</keyword>
<dbReference type="Proteomes" id="UP000218615">
    <property type="component" value="Unassembled WGS sequence"/>
</dbReference>
<evidence type="ECO:0000256" key="2">
    <source>
        <dbReference type="SAM" id="Phobius"/>
    </source>
</evidence>
<keyword evidence="2" id="KW-0812">Transmembrane</keyword>
<gene>
    <name evidence="3" type="ORF">MNV_1380035</name>
</gene>
<evidence type="ECO:0000313" key="4">
    <source>
        <dbReference type="Proteomes" id="UP000218615"/>
    </source>
</evidence>
<dbReference type="Pfam" id="PF05552">
    <property type="entry name" value="MS_channel_1st_1"/>
    <property type="match status" value="2"/>
</dbReference>
<name>A0A284VKR0_9EURY</name>
<keyword evidence="2" id="KW-1133">Transmembrane helix</keyword>
<dbReference type="InterPro" id="IPR008910">
    <property type="entry name" value="MSC_TM_helix"/>
</dbReference>
<feature type="transmembrane region" description="Helical" evidence="2">
    <location>
        <begin position="179"/>
        <end position="204"/>
    </location>
</feature>
<feature type="compositionally biased region" description="Basic and acidic residues" evidence="1">
    <location>
        <begin position="218"/>
        <end position="235"/>
    </location>
</feature>
<feature type="transmembrane region" description="Helical" evidence="2">
    <location>
        <begin position="144"/>
        <end position="167"/>
    </location>
</feature>
<dbReference type="Gene3D" id="1.10.287.1260">
    <property type="match status" value="2"/>
</dbReference>
<dbReference type="EMBL" id="FZMP01000044">
    <property type="protein sequence ID" value="SNQ59848.1"/>
    <property type="molecule type" value="Genomic_DNA"/>
</dbReference>
<dbReference type="PANTHER" id="PTHR30221">
    <property type="entry name" value="SMALL-CONDUCTANCE MECHANOSENSITIVE CHANNEL"/>
    <property type="match status" value="1"/>
</dbReference>
<sequence length="254" mass="27239">MGVVESLDATVGSIIAFLPNLVAAIIILIIAWIVGRAVGKLVSSGLDKAGVDDALRKTVIGKYIESSGTSIPHVFDLIIRWFIYIIGIMAAVNVLGITMLTSFTQSVVLYIPNLIAALIVLIVGFILADFVGDFIRRTGTESGMPYMGIFSTAIQIFLYFIVLIIALDQLRINTSIIYVFANALAWGIAIGAGVGIGVALGFGLKDRMPRLLESVTGEEAKQEAKRKLQKMEEAARPPPEPSPKPVRKPGAVAE</sequence>
<keyword evidence="4" id="KW-1185">Reference proteome</keyword>
<reference evidence="4" key="1">
    <citation type="submission" date="2017-06" db="EMBL/GenBank/DDBJ databases">
        <authorList>
            <person name="Cremers G."/>
        </authorList>
    </citation>
    <scope>NUCLEOTIDE SEQUENCE [LARGE SCALE GENOMIC DNA]</scope>
</reference>
<dbReference type="InterPro" id="IPR045275">
    <property type="entry name" value="MscS_archaea/bacteria_type"/>
</dbReference>
<dbReference type="GO" id="GO:0008381">
    <property type="term" value="F:mechanosensitive monoatomic ion channel activity"/>
    <property type="evidence" value="ECO:0007669"/>
    <property type="project" value="InterPro"/>
</dbReference>
<feature type="transmembrane region" description="Helical" evidence="2">
    <location>
        <begin position="12"/>
        <end position="34"/>
    </location>
</feature>
<accession>A0A284VKR0</accession>
<evidence type="ECO:0000256" key="1">
    <source>
        <dbReference type="SAM" id="MobiDB-lite"/>
    </source>
</evidence>
<feature type="region of interest" description="Disordered" evidence="1">
    <location>
        <begin position="216"/>
        <end position="254"/>
    </location>
</feature>
<organism evidence="3 4">
    <name type="scientific">Candidatus Methanoperedens nitratireducens</name>
    <dbReference type="NCBI Taxonomy" id="1392998"/>
    <lineage>
        <taxon>Archaea</taxon>
        <taxon>Methanobacteriati</taxon>
        <taxon>Methanobacteriota</taxon>
        <taxon>Stenosarchaea group</taxon>
        <taxon>Methanomicrobia</taxon>
        <taxon>Methanosarcinales</taxon>
        <taxon>ANME-2 cluster</taxon>
        <taxon>Candidatus Methanoperedentaceae</taxon>
        <taxon>Candidatus Methanoperedens</taxon>
    </lineage>
</organism>